<dbReference type="InterPro" id="IPR050712">
    <property type="entry name" value="NAD(P)H-dep_reductase"/>
</dbReference>
<keyword evidence="3" id="KW-1185">Reference proteome</keyword>
<gene>
    <name evidence="2" type="ORF">GCM10022416_49130</name>
</gene>
<proteinExistence type="predicted"/>
<accession>A0ABP7ZAQ9</accession>
<dbReference type="Pfam" id="PF03358">
    <property type="entry name" value="FMN_red"/>
    <property type="match status" value="1"/>
</dbReference>
<dbReference type="EMBL" id="BAABDO010000095">
    <property type="protein sequence ID" value="GAA4151657.1"/>
    <property type="molecule type" value="Genomic_DNA"/>
</dbReference>
<reference evidence="3" key="1">
    <citation type="journal article" date="2019" name="Int. J. Syst. Evol. Microbiol.">
        <title>The Global Catalogue of Microorganisms (GCM) 10K type strain sequencing project: providing services to taxonomists for standard genome sequencing and annotation.</title>
        <authorList>
            <consortium name="The Broad Institute Genomics Platform"/>
            <consortium name="The Broad Institute Genome Sequencing Center for Infectious Disease"/>
            <person name="Wu L."/>
            <person name="Ma J."/>
        </authorList>
    </citation>
    <scope>NUCLEOTIDE SEQUENCE [LARGE SCALE GENOMIC DNA]</scope>
    <source>
        <strain evidence="3">JCM 17316</strain>
    </source>
</reference>
<dbReference type="Proteomes" id="UP001500266">
    <property type="component" value="Unassembled WGS sequence"/>
</dbReference>
<dbReference type="InterPro" id="IPR029039">
    <property type="entry name" value="Flavoprotein-like_sf"/>
</dbReference>
<evidence type="ECO:0000313" key="3">
    <source>
        <dbReference type="Proteomes" id="UP001500266"/>
    </source>
</evidence>
<protein>
    <submittedName>
        <fullName evidence="2">NAD(P)H-dependent oxidoreductase</fullName>
    </submittedName>
</protein>
<name>A0ABP7ZAQ9_9ACTN</name>
<feature type="domain" description="NADPH-dependent FMN reductase-like" evidence="1">
    <location>
        <begin position="34"/>
        <end position="178"/>
    </location>
</feature>
<dbReference type="PANTHER" id="PTHR30543">
    <property type="entry name" value="CHROMATE REDUCTASE"/>
    <property type="match status" value="1"/>
</dbReference>
<evidence type="ECO:0000313" key="2">
    <source>
        <dbReference type="EMBL" id="GAA4151657.1"/>
    </source>
</evidence>
<dbReference type="PANTHER" id="PTHR30543:SF21">
    <property type="entry name" value="NAD(P)H-DEPENDENT FMN REDUCTASE LOT6"/>
    <property type="match status" value="1"/>
</dbReference>
<dbReference type="Gene3D" id="3.40.50.360">
    <property type="match status" value="1"/>
</dbReference>
<comment type="caution">
    <text evidence="2">The sequence shown here is derived from an EMBL/GenBank/DDBJ whole genome shotgun (WGS) entry which is preliminary data.</text>
</comment>
<dbReference type="InterPro" id="IPR005025">
    <property type="entry name" value="FMN_Rdtase-like_dom"/>
</dbReference>
<evidence type="ECO:0000259" key="1">
    <source>
        <dbReference type="Pfam" id="PF03358"/>
    </source>
</evidence>
<dbReference type="SUPFAM" id="SSF52218">
    <property type="entry name" value="Flavoproteins"/>
    <property type="match status" value="1"/>
</dbReference>
<sequence length="221" mass="24207">MPAAAAAPTVILTRETFLTSANATERDMTETPLRVAIIIGSTREGRFGARVADWFAEQAAARPDMIVDVVDQARRPLPQVGAEPADDEQAAAAARVRRTLDAADAFVIVTPEYNHSYPAPLKNLIDLHYTEWRAKPVAFVSYGGMAGGQRAVEHLRQVLVELHATTIRDTVSFHNAWDDFDADGRLRNPSAGNAAAKVLLDQLAWWAHALREARAKRPYAA</sequence>
<organism evidence="2 3">
    <name type="scientific">Actinomadura keratinilytica</name>
    <dbReference type="NCBI Taxonomy" id="547461"/>
    <lineage>
        <taxon>Bacteria</taxon>
        <taxon>Bacillati</taxon>
        <taxon>Actinomycetota</taxon>
        <taxon>Actinomycetes</taxon>
        <taxon>Streptosporangiales</taxon>
        <taxon>Thermomonosporaceae</taxon>
        <taxon>Actinomadura</taxon>
    </lineage>
</organism>